<feature type="transmembrane region" description="Helical" evidence="10">
    <location>
        <begin position="161"/>
        <end position="178"/>
    </location>
</feature>
<feature type="transmembrane region" description="Helical" evidence="10">
    <location>
        <begin position="282"/>
        <end position="306"/>
    </location>
</feature>
<dbReference type="PROSITE" id="PS50929">
    <property type="entry name" value="ABC_TM1F"/>
    <property type="match status" value="1"/>
</dbReference>
<feature type="compositionally biased region" description="Low complexity" evidence="9">
    <location>
        <begin position="592"/>
        <end position="607"/>
    </location>
</feature>
<evidence type="ECO:0000256" key="4">
    <source>
        <dbReference type="ARBA" id="ARBA00022692"/>
    </source>
</evidence>
<reference evidence="13" key="1">
    <citation type="submission" date="2020-10" db="EMBL/GenBank/DDBJ databases">
        <authorList>
            <person name="Gilroy R."/>
        </authorList>
    </citation>
    <scope>NUCLEOTIDE SEQUENCE</scope>
    <source>
        <strain evidence="13">ChiSjej6B24-2974</strain>
    </source>
</reference>
<keyword evidence="3" id="KW-1003">Cell membrane</keyword>
<evidence type="ECO:0000259" key="11">
    <source>
        <dbReference type="PROSITE" id="PS50893"/>
    </source>
</evidence>
<keyword evidence="6 13" id="KW-0067">ATP-binding</keyword>
<dbReference type="InterPro" id="IPR017871">
    <property type="entry name" value="ABC_transporter-like_CS"/>
</dbReference>
<evidence type="ECO:0000256" key="8">
    <source>
        <dbReference type="ARBA" id="ARBA00023136"/>
    </source>
</evidence>
<feature type="transmembrane region" description="Helical" evidence="10">
    <location>
        <begin position="56"/>
        <end position="77"/>
    </location>
</feature>
<dbReference type="InterPro" id="IPR003439">
    <property type="entry name" value="ABC_transporter-like_ATP-bd"/>
</dbReference>
<gene>
    <name evidence="13" type="ORF">IAA52_11400</name>
</gene>
<dbReference type="InterPro" id="IPR011527">
    <property type="entry name" value="ABC1_TM_dom"/>
</dbReference>
<dbReference type="GO" id="GO:0015421">
    <property type="term" value="F:ABC-type oligopeptide transporter activity"/>
    <property type="evidence" value="ECO:0007669"/>
    <property type="project" value="TreeGrafter"/>
</dbReference>
<dbReference type="AlphaFoldDB" id="A0A9D0ZNW3"/>
<dbReference type="InterPro" id="IPR039421">
    <property type="entry name" value="Type_1_exporter"/>
</dbReference>
<dbReference type="GO" id="GO:0016887">
    <property type="term" value="F:ATP hydrolysis activity"/>
    <property type="evidence" value="ECO:0007669"/>
    <property type="project" value="InterPro"/>
</dbReference>
<dbReference type="EMBL" id="DVFZ01000105">
    <property type="protein sequence ID" value="HIQ83694.1"/>
    <property type="molecule type" value="Genomic_DNA"/>
</dbReference>
<dbReference type="FunFam" id="3.40.50.300:FF:000221">
    <property type="entry name" value="Multidrug ABC transporter ATP-binding protein"/>
    <property type="match status" value="1"/>
</dbReference>
<name>A0A9D0ZNW3_9FIRM</name>
<feature type="region of interest" description="Disordered" evidence="9">
    <location>
        <begin position="585"/>
        <end position="654"/>
    </location>
</feature>
<dbReference type="Pfam" id="PF00005">
    <property type="entry name" value="ABC_tran"/>
    <property type="match status" value="1"/>
</dbReference>
<dbReference type="Gene3D" id="1.20.1560.10">
    <property type="entry name" value="ABC transporter type 1, transmembrane domain"/>
    <property type="match status" value="1"/>
</dbReference>
<dbReference type="PANTHER" id="PTHR43394:SF1">
    <property type="entry name" value="ATP-BINDING CASSETTE SUB-FAMILY B MEMBER 10, MITOCHONDRIAL"/>
    <property type="match status" value="1"/>
</dbReference>
<keyword evidence="7 10" id="KW-1133">Transmembrane helix</keyword>
<evidence type="ECO:0000256" key="3">
    <source>
        <dbReference type="ARBA" id="ARBA00022475"/>
    </source>
</evidence>
<organism evidence="13 14">
    <name type="scientific">Candidatus Pullichristensenella stercorigallinarum</name>
    <dbReference type="NCBI Taxonomy" id="2840909"/>
    <lineage>
        <taxon>Bacteria</taxon>
        <taxon>Bacillati</taxon>
        <taxon>Bacillota</taxon>
        <taxon>Clostridia</taxon>
        <taxon>Candidatus Pullichristensenella</taxon>
    </lineage>
</organism>
<evidence type="ECO:0000256" key="7">
    <source>
        <dbReference type="ARBA" id="ARBA00022989"/>
    </source>
</evidence>
<evidence type="ECO:0000256" key="5">
    <source>
        <dbReference type="ARBA" id="ARBA00022741"/>
    </source>
</evidence>
<dbReference type="PROSITE" id="PS50893">
    <property type="entry name" value="ABC_TRANSPORTER_2"/>
    <property type="match status" value="1"/>
</dbReference>
<dbReference type="SMART" id="SM00382">
    <property type="entry name" value="AAA"/>
    <property type="match status" value="1"/>
</dbReference>
<evidence type="ECO:0000256" key="10">
    <source>
        <dbReference type="SAM" id="Phobius"/>
    </source>
</evidence>
<evidence type="ECO:0000256" key="1">
    <source>
        <dbReference type="ARBA" id="ARBA00004651"/>
    </source>
</evidence>
<dbReference type="CDD" id="cd18548">
    <property type="entry name" value="ABC_6TM_Tm287_like"/>
    <property type="match status" value="1"/>
</dbReference>
<feature type="domain" description="ABC transporter" evidence="11">
    <location>
        <begin position="341"/>
        <end position="577"/>
    </location>
</feature>
<comment type="subcellular location">
    <subcellularLocation>
        <location evidence="1">Cell membrane</location>
        <topology evidence="1">Multi-pass membrane protein</topology>
    </subcellularLocation>
</comment>
<dbReference type="InterPro" id="IPR036640">
    <property type="entry name" value="ABC1_TM_sf"/>
</dbReference>
<feature type="compositionally biased region" description="Basic and acidic residues" evidence="9">
    <location>
        <begin position="608"/>
        <end position="654"/>
    </location>
</feature>
<dbReference type="PANTHER" id="PTHR43394">
    <property type="entry name" value="ATP-DEPENDENT PERMEASE MDL1, MITOCHONDRIAL"/>
    <property type="match status" value="1"/>
</dbReference>
<dbReference type="Proteomes" id="UP000824260">
    <property type="component" value="Unassembled WGS sequence"/>
</dbReference>
<dbReference type="SUPFAM" id="SSF52540">
    <property type="entry name" value="P-loop containing nucleoside triphosphate hydrolases"/>
    <property type="match status" value="1"/>
</dbReference>
<feature type="transmembrane region" description="Helical" evidence="10">
    <location>
        <begin position="137"/>
        <end position="155"/>
    </location>
</feature>
<evidence type="ECO:0000256" key="6">
    <source>
        <dbReference type="ARBA" id="ARBA00022840"/>
    </source>
</evidence>
<dbReference type="GO" id="GO:0005886">
    <property type="term" value="C:plasma membrane"/>
    <property type="evidence" value="ECO:0007669"/>
    <property type="project" value="UniProtKB-SubCell"/>
</dbReference>
<reference evidence="13" key="2">
    <citation type="journal article" date="2021" name="PeerJ">
        <title>Extensive microbial diversity within the chicken gut microbiome revealed by metagenomics and culture.</title>
        <authorList>
            <person name="Gilroy R."/>
            <person name="Ravi A."/>
            <person name="Getino M."/>
            <person name="Pursley I."/>
            <person name="Horton D.L."/>
            <person name="Alikhan N.F."/>
            <person name="Baker D."/>
            <person name="Gharbi K."/>
            <person name="Hall N."/>
            <person name="Watson M."/>
            <person name="Adriaenssens E.M."/>
            <person name="Foster-Nyarko E."/>
            <person name="Jarju S."/>
            <person name="Secka A."/>
            <person name="Antonio M."/>
            <person name="Oren A."/>
            <person name="Chaudhuri R.R."/>
            <person name="La Ragione R."/>
            <person name="Hildebrand F."/>
            <person name="Pallen M.J."/>
        </authorList>
    </citation>
    <scope>NUCLEOTIDE SEQUENCE</scope>
    <source>
        <strain evidence="13">ChiSjej6B24-2974</strain>
    </source>
</reference>
<evidence type="ECO:0000313" key="14">
    <source>
        <dbReference type="Proteomes" id="UP000824260"/>
    </source>
</evidence>
<protein>
    <submittedName>
        <fullName evidence="13">ABC transporter ATP-binding protein</fullName>
    </submittedName>
</protein>
<dbReference type="InterPro" id="IPR027417">
    <property type="entry name" value="P-loop_NTPase"/>
</dbReference>
<dbReference type="SUPFAM" id="SSF90123">
    <property type="entry name" value="ABC transporter transmembrane region"/>
    <property type="match status" value="1"/>
</dbReference>
<keyword evidence="4 10" id="KW-0812">Transmembrane</keyword>
<evidence type="ECO:0000313" key="13">
    <source>
        <dbReference type="EMBL" id="HIQ83694.1"/>
    </source>
</evidence>
<dbReference type="InterPro" id="IPR003593">
    <property type="entry name" value="AAA+_ATPase"/>
</dbReference>
<keyword evidence="8 10" id="KW-0472">Membrane</keyword>
<accession>A0A9D0ZNW3</accession>
<keyword evidence="2" id="KW-0813">Transport</keyword>
<feature type="transmembrane region" description="Helical" evidence="10">
    <location>
        <begin position="23"/>
        <end position="44"/>
    </location>
</feature>
<sequence>MLRTKKILRNSVREYRGLSLRTPLYVTLESIMECIIPFLMANLIDYGIDKGDMSYIWRMGLILVGCTVVTLFFGALAGKTAAEASAGYAKNLRHDMYYHLQDFAFSNIDRFSTASLVTRLTTDITNVQMAFQMRKRILFRAPVMLIFSMVMAFTINPELAAIFLCVTPFLLVGLILIMRHAHPIFERVFKTYDKLNQVVQENLRGIRVVKSFVREKYEEKKFGDISESIYKDFSKAEKTVAFNMPLMQLCIYTVMLLISWFGARMIVASGNDPALGMTTGELMSLISYAMQILMSLMMVSMVFVMLTISRASEERIIEVLEEKPDIQNPENPVKEVKDGSIRFENVNFSYSGDPNRLCLKDADLTINAGEVVGILGGTGASKSTLVQLIPRLYDVTSGRVLVGGVDVRDYDIETLRDAVAMVLQKNVLFSGTIKENLRWGDKNATDEEMVHACKLAQADDFIRSFPDGYDTHIEQGGSNVSGGQRQRLCIARALLKKPKILIMDDSTSAVDTQTDALIRKALATERPEVTKIIIAQRVSSLMDADKIIVMDGGEIVAVGKHEELIRKCAIYREVYQSQNSAAAQSELERADAQNAQEARAALEPPAADAKKDKKDKKVKDAKKEKDAPKDGKKDKDKKDKPSKKAKEAKGGEQA</sequence>
<dbReference type="Gene3D" id="3.40.50.300">
    <property type="entry name" value="P-loop containing nucleotide triphosphate hydrolases"/>
    <property type="match status" value="1"/>
</dbReference>
<evidence type="ECO:0000256" key="2">
    <source>
        <dbReference type="ARBA" id="ARBA00022448"/>
    </source>
</evidence>
<feature type="transmembrane region" description="Helical" evidence="10">
    <location>
        <begin position="240"/>
        <end position="262"/>
    </location>
</feature>
<comment type="caution">
    <text evidence="13">The sequence shown here is derived from an EMBL/GenBank/DDBJ whole genome shotgun (WGS) entry which is preliminary data.</text>
</comment>
<dbReference type="PROSITE" id="PS00211">
    <property type="entry name" value="ABC_TRANSPORTER_1"/>
    <property type="match status" value="1"/>
</dbReference>
<evidence type="ECO:0000256" key="9">
    <source>
        <dbReference type="SAM" id="MobiDB-lite"/>
    </source>
</evidence>
<dbReference type="GO" id="GO:0005524">
    <property type="term" value="F:ATP binding"/>
    <property type="evidence" value="ECO:0007669"/>
    <property type="project" value="UniProtKB-KW"/>
</dbReference>
<proteinExistence type="predicted"/>
<feature type="domain" description="ABC transmembrane type-1" evidence="12">
    <location>
        <begin position="35"/>
        <end position="307"/>
    </location>
</feature>
<keyword evidence="5" id="KW-0547">Nucleotide-binding</keyword>
<evidence type="ECO:0000259" key="12">
    <source>
        <dbReference type="PROSITE" id="PS50929"/>
    </source>
</evidence>
<dbReference type="Pfam" id="PF00664">
    <property type="entry name" value="ABC_membrane"/>
    <property type="match status" value="1"/>
</dbReference>